<dbReference type="RefSeq" id="WP_042627900.1">
    <property type="nucleotide sequence ID" value="NZ_BSTO01000001.1"/>
</dbReference>
<name>A0A0B6S4Y2_BURPL</name>
<dbReference type="KEGG" id="bgp:BGL_2c13870"/>
<dbReference type="GO" id="GO:1990904">
    <property type="term" value="C:ribonucleoprotein complex"/>
    <property type="evidence" value="ECO:0007669"/>
    <property type="project" value="UniProtKB-KW"/>
</dbReference>
<accession>A0A0B6S4Y2</accession>
<dbReference type="NCBIfam" id="TIGR00030">
    <property type="entry name" value="S21p"/>
    <property type="match status" value="1"/>
</dbReference>
<dbReference type="InterPro" id="IPR001911">
    <property type="entry name" value="Ribosomal_bS21"/>
</dbReference>
<dbReference type="AlphaFoldDB" id="A0A0B6S4Y2"/>
<dbReference type="PANTHER" id="PTHR21109">
    <property type="entry name" value="MITOCHONDRIAL 28S RIBOSOMAL PROTEIN S21"/>
    <property type="match status" value="1"/>
</dbReference>
<organism evidence="8 9">
    <name type="scientific">Burkholderia plantarii</name>
    <dbReference type="NCBI Taxonomy" id="41899"/>
    <lineage>
        <taxon>Bacteria</taxon>
        <taxon>Pseudomonadati</taxon>
        <taxon>Pseudomonadota</taxon>
        <taxon>Betaproteobacteria</taxon>
        <taxon>Burkholderiales</taxon>
        <taxon>Burkholderiaceae</taxon>
        <taxon>Burkholderia</taxon>
    </lineage>
</organism>
<protein>
    <recommendedName>
        <fullName evidence="4 5">Small ribosomal subunit protein bS21</fullName>
    </recommendedName>
</protein>
<dbReference type="Pfam" id="PF01165">
    <property type="entry name" value="Ribosomal_S21"/>
    <property type="match status" value="1"/>
</dbReference>
<evidence type="ECO:0000256" key="1">
    <source>
        <dbReference type="ARBA" id="ARBA00006640"/>
    </source>
</evidence>
<keyword evidence="2 5" id="KW-0689">Ribosomal protein</keyword>
<evidence type="ECO:0000256" key="6">
    <source>
        <dbReference type="RuleBase" id="RU000667"/>
    </source>
</evidence>
<sequence>MTKIVLKIDEPVEVALRRFRREIQRSGLIQEVRDRSSYEKPTTQRKRKLASAVSRQRARLRRAMPPPKLY</sequence>
<dbReference type="OrthoDB" id="9799244at2"/>
<evidence type="ECO:0000313" key="9">
    <source>
        <dbReference type="Proteomes" id="UP000031838"/>
    </source>
</evidence>
<reference evidence="8 9" key="2">
    <citation type="journal article" date="2016" name="Appl. Microbiol. Biotechnol.">
        <title>Mutations improving production and secretion of extracellular lipase by Burkholderia glumae PG1.</title>
        <authorList>
            <person name="Knapp A."/>
            <person name="Voget S."/>
            <person name="Gao R."/>
            <person name="Zaburannyi N."/>
            <person name="Krysciak D."/>
            <person name="Breuer M."/>
            <person name="Hauer B."/>
            <person name="Streit W.R."/>
            <person name="Muller R."/>
            <person name="Daniel R."/>
            <person name="Jaeger K.E."/>
        </authorList>
    </citation>
    <scope>NUCLEOTIDE SEQUENCE [LARGE SCALE GENOMIC DNA]</scope>
    <source>
        <strain evidence="8 9">PG1</strain>
    </source>
</reference>
<keyword evidence="3 5" id="KW-0687">Ribonucleoprotein</keyword>
<evidence type="ECO:0000256" key="3">
    <source>
        <dbReference type="ARBA" id="ARBA00023274"/>
    </source>
</evidence>
<feature type="region of interest" description="Disordered" evidence="7">
    <location>
        <begin position="34"/>
        <end position="70"/>
    </location>
</feature>
<dbReference type="HAMAP" id="MF_00358">
    <property type="entry name" value="Ribosomal_bS21"/>
    <property type="match status" value="1"/>
</dbReference>
<evidence type="ECO:0000256" key="7">
    <source>
        <dbReference type="SAM" id="MobiDB-lite"/>
    </source>
</evidence>
<dbReference type="PRINTS" id="PR00976">
    <property type="entry name" value="RIBOSOMALS21"/>
</dbReference>
<dbReference type="GO" id="GO:0005840">
    <property type="term" value="C:ribosome"/>
    <property type="evidence" value="ECO:0007669"/>
    <property type="project" value="UniProtKB-KW"/>
</dbReference>
<dbReference type="HOGENOM" id="CLU_159258_1_1_4"/>
<proteinExistence type="inferred from homology"/>
<dbReference type="GO" id="GO:0003735">
    <property type="term" value="F:structural constituent of ribosome"/>
    <property type="evidence" value="ECO:0007669"/>
    <property type="project" value="InterPro"/>
</dbReference>
<dbReference type="PANTHER" id="PTHR21109:SF22">
    <property type="entry name" value="SMALL RIBOSOMAL SUBUNIT PROTEIN BS21"/>
    <property type="match status" value="1"/>
</dbReference>
<dbReference type="InterPro" id="IPR038380">
    <property type="entry name" value="Ribosomal_bS21_sf"/>
</dbReference>
<evidence type="ECO:0000256" key="2">
    <source>
        <dbReference type="ARBA" id="ARBA00022980"/>
    </source>
</evidence>
<dbReference type="GO" id="GO:0006412">
    <property type="term" value="P:translation"/>
    <property type="evidence" value="ECO:0007669"/>
    <property type="project" value="UniProtKB-UniRule"/>
</dbReference>
<comment type="similarity">
    <text evidence="1 5 6">Belongs to the bacterial ribosomal protein bS21 family.</text>
</comment>
<dbReference type="Gene3D" id="1.20.5.1150">
    <property type="entry name" value="Ribosomal protein S8"/>
    <property type="match status" value="1"/>
</dbReference>
<keyword evidence="9" id="KW-1185">Reference proteome</keyword>
<dbReference type="EMBL" id="CP002581">
    <property type="protein sequence ID" value="AJK49454.1"/>
    <property type="molecule type" value="Genomic_DNA"/>
</dbReference>
<dbReference type="Proteomes" id="UP000031838">
    <property type="component" value="Chromosome 2"/>
</dbReference>
<evidence type="ECO:0000313" key="8">
    <source>
        <dbReference type="EMBL" id="AJK49454.1"/>
    </source>
</evidence>
<gene>
    <name evidence="8" type="primary">rpsU1</name>
    <name evidence="5" type="synonym">rpsU</name>
    <name evidence="8" type="ORF">BGL_2c13870</name>
</gene>
<evidence type="ECO:0000256" key="4">
    <source>
        <dbReference type="ARBA" id="ARBA00035135"/>
    </source>
</evidence>
<evidence type="ECO:0000256" key="5">
    <source>
        <dbReference type="HAMAP-Rule" id="MF_00358"/>
    </source>
</evidence>
<reference evidence="9" key="1">
    <citation type="submission" date="2011-03" db="EMBL/GenBank/DDBJ databases">
        <authorList>
            <person name="Voget S."/>
            <person name="Streit W.R."/>
            <person name="Jaeger K.E."/>
            <person name="Daniel R."/>
        </authorList>
    </citation>
    <scope>NUCLEOTIDE SEQUENCE [LARGE SCALE GENOMIC DNA]</scope>
    <source>
        <strain evidence="9">PG1</strain>
    </source>
</reference>
<dbReference type="KEGG" id="bpla:bpln_2g14650"/>